<dbReference type="Proteomes" id="UP000703661">
    <property type="component" value="Unassembled WGS sequence"/>
</dbReference>
<dbReference type="EMBL" id="JAAAID010000931">
    <property type="protein sequence ID" value="KAG0012809.1"/>
    <property type="molecule type" value="Genomic_DNA"/>
</dbReference>
<protein>
    <submittedName>
        <fullName evidence="2">Uncharacterized protein</fullName>
    </submittedName>
</protein>
<gene>
    <name evidence="2" type="ORF">BGZ80_011499</name>
</gene>
<reference evidence="2" key="1">
    <citation type="journal article" date="2020" name="Fungal Divers.">
        <title>Resolving the Mortierellaceae phylogeny through synthesis of multi-gene phylogenetics and phylogenomics.</title>
        <authorList>
            <person name="Vandepol N."/>
            <person name="Liber J."/>
            <person name="Desiro A."/>
            <person name="Na H."/>
            <person name="Kennedy M."/>
            <person name="Barry K."/>
            <person name="Grigoriev I.V."/>
            <person name="Miller A.N."/>
            <person name="O'Donnell K."/>
            <person name="Stajich J.E."/>
            <person name="Bonito G."/>
        </authorList>
    </citation>
    <scope>NUCLEOTIDE SEQUENCE</scope>
    <source>
        <strain evidence="2">NRRL 2769</strain>
    </source>
</reference>
<evidence type="ECO:0000313" key="2">
    <source>
        <dbReference type="EMBL" id="KAG0012809.1"/>
    </source>
</evidence>
<name>A0A9P6MTB1_9FUNG</name>
<accession>A0A9P6MTB1</accession>
<sequence>MSQPFVKHHQRLFAGGVSTNASPQSRQFPEPIVYQYTLYYPGNIPLVITAGHGGSSTPGERTGLKMTHQFKQIPDLATTSEVIDISSFSESVAYNAKDDTKDGGDLMPWMPPRDQSRGGNFKKDLNTHSMALNLANAVSCLTSRESKSGIFRVPRRFVDVNRNIVGENAIADHPVSEAAWREYHGLIDHVQKMALQNQKQQKPLQEDEFLQIVPDRELKEGQGLSASRGQQSHWSLPIASSAFLSSAPSSSASSGLLLDIHGHAHSTNLIEIGYLFNGSILAMDDDLLNAHAHTLAKESSIRSLISRVVQSDSCADPERNVPDEPSQGQSKIKNMSLSTLLRGRDESLGGMFQYQGLNSVPSPGHQAPCQECIYFFGGYTTQAHVSRDPSFDTIQLELPKTLRLVEKEEGREISMKLGKAVVEFMARYYGVFEDHPRSPVVTVETTNQVDEIKNVLVSASEVAPNRSQRESLWTIQSPPSPQQQQQRQHRQQQRRQQHQAQRNDGRHHHRRVGSEAGENHSGDSDIEDRAMSDSKKSTRQHPEMKHQSSRL</sequence>
<keyword evidence="3" id="KW-1185">Reference proteome</keyword>
<evidence type="ECO:0000256" key="1">
    <source>
        <dbReference type="SAM" id="MobiDB-lite"/>
    </source>
</evidence>
<feature type="compositionally biased region" description="Basic residues" evidence="1">
    <location>
        <begin position="487"/>
        <end position="497"/>
    </location>
</feature>
<feature type="region of interest" description="Disordered" evidence="1">
    <location>
        <begin position="461"/>
        <end position="551"/>
    </location>
</feature>
<feature type="region of interest" description="Disordered" evidence="1">
    <location>
        <begin position="313"/>
        <end position="335"/>
    </location>
</feature>
<dbReference type="AlphaFoldDB" id="A0A9P6MTB1"/>
<feature type="compositionally biased region" description="Basic and acidic residues" evidence="1">
    <location>
        <begin position="517"/>
        <end position="551"/>
    </location>
</feature>
<feature type="compositionally biased region" description="Polar residues" evidence="1">
    <location>
        <begin position="326"/>
        <end position="335"/>
    </location>
</feature>
<organism evidence="2 3">
    <name type="scientific">Entomortierella chlamydospora</name>
    <dbReference type="NCBI Taxonomy" id="101097"/>
    <lineage>
        <taxon>Eukaryota</taxon>
        <taxon>Fungi</taxon>
        <taxon>Fungi incertae sedis</taxon>
        <taxon>Mucoromycota</taxon>
        <taxon>Mortierellomycotina</taxon>
        <taxon>Mortierellomycetes</taxon>
        <taxon>Mortierellales</taxon>
        <taxon>Mortierellaceae</taxon>
        <taxon>Entomortierella</taxon>
    </lineage>
</organism>
<comment type="caution">
    <text evidence="2">The sequence shown here is derived from an EMBL/GenBank/DDBJ whole genome shotgun (WGS) entry which is preliminary data.</text>
</comment>
<proteinExistence type="predicted"/>
<evidence type="ECO:0000313" key="3">
    <source>
        <dbReference type="Proteomes" id="UP000703661"/>
    </source>
</evidence>